<reference evidence="1 2" key="1">
    <citation type="journal article" date="2022" name="Nat. Ecol. Evol.">
        <title>A masculinizing supergene underlies an exaggerated male reproductive morph in a spider.</title>
        <authorList>
            <person name="Hendrickx F."/>
            <person name="De Corte Z."/>
            <person name="Sonet G."/>
            <person name="Van Belleghem S.M."/>
            <person name="Kostlbacher S."/>
            <person name="Vangestel C."/>
        </authorList>
    </citation>
    <scope>NUCLEOTIDE SEQUENCE [LARGE SCALE GENOMIC DNA]</scope>
    <source>
        <strain evidence="1">W744_W776</strain>
    </source>
</reference>
<dbReference type="EMBL" id="JAFNEN010000080">
    <property type="protein sequence ID" value="KAG8195733.1"/>
    <property type="molecule type" value="Genomic_DNA"/>
</dbReference>
<evidence type="ECO:0000313" key="1">
    <source>
        <dbReference type="EMBL" id="KAG8195733.1"/>
    </source>
</evidence>
<proteinExistence type="predicted"/>
<organism evidence="1 2">
    <name type="scientific">Oedothorax gibbosus</name>
    <dbReference type="NCBI Taxonomy" id="931172"/>
    <lineage>
        <taxon>Eukaryota</taxon>
        <taxon>Metazoa</taxon>
        <taxon>Ecdysozoa</taxon>
        <taxon>Arthropoda</taxon>
        <taxon>Chelicerata</taxon>
        <taxon>Arachnida</taxon>
        <taxon>Araneae</taxon>
        <taxon>Araneomorphae</taxon>
        <taxon>Entelegynae</taxon>
        <taxon>Araneoidea</taxon>
        <taxon>Linyphiidae</taxon>
        <taxon>Erigoninae</taxon>
        <taxon>Oedothorax</taxon>
    </lineage>
</organism>
<gene>
    <name evidence="1" type="ORF">JTE90_002994</name>
</gene>
<keyword evidence="2" id="KW-1185">Reference proteome</keyword>
<sequence length="90" mass="10225">MGHPGPRLRILLVENSTLTDDIHYRPTLPVNIPTTMMRFRGPDGVKFQSKCTQKSLSIATWTKLCIFNTKLHHDGIPDAQSSSRKLHTNR</sequence>
<accession>A0AAV6VHY4</accession>
<comment type="caution">
    <text evidence="1">The sequence shown here is derived from an EMBL/GenBank/DDBJ whole genome shotgun (WGS) entry which is preliminary data.</text>
</comment>
<dbReference type="Proteomes" id="UP000827092">
    <property type="component" value="Unassembled WGS sequence"/>
</dbReference>
<evidence type="ECO:0000313" key="2">
    <source>
        <dbReference type="Proteomes" id="UP000827092"/>
    </source>
</evidence>
<name>A0AAV6VHY4_9ARAC</name>
<protein>
    <submittedName>
        <fullName evidence="1">Uncharacterized protein</fullName>
    </submittedName>
</protein>
<dbReference type="AlphaFoldDB" id="A0AAV6VHY4"/>